<organism evidence="2 3">
    <name type="scientific">Kineosporia babensis</name>
    <dbReference type="NCBI Taxonomy" id="499548"/>
    <lineage>
        <taxon>Bacteria</taxon>
        <taxon>Bacillati</taxon>
        <taxon>Actinomycetota</taxon>
        <taxon>Actinomycetes</taxon>
        <taxon>Kineosporiales</taxon>
        <taxon>Kineosporiaceae</taxon>
        <taxon>Kineosporia</taxon>
    </lineage>
</organism>
<dbReference type="Proteomes" id="UP001138997">
    <property type="component" value="Unassembled WGS sequence"/>
</dbReference>
<dbReference type="RefSeq" id="WP_231448728.1">
    <property type="nucleotide sequence ID" value="NZ_JAJOMB010000025.1"/>
</dbReference>
<keyword evidence="1" id="KW-0812">Transmembrane</keyword>
<keyword evidence="3" id="KW-1185">Reference proteome</keyword>
<sequence>MFVPVGLLGLTMVVMGLACRRLSWRVRALTPAIVWAGATVVLSVLWQPLLMPLFEGPPV</sequence>
<evidence type="ECO:0000256" key="1">
    <source>
        <dbReference type="SAM" id="Phobius"/>
    </source>
</evidence>
<keyword evidence="1" id="KW-0472">Membrane</keyword>
<evidence type="ECO:0000313" key="2">
    <source>
        <dbReference type="EMBL" id="MCD5315908.1"/>
    </source>
</evidence>
<protein>
    <submittedName>
        <fullName evidence="2">Uncharacterized protein</fullName>
    </submittedName>
</protein>
<name>A0A9X1NKN1_9ACTN</name>
<proteinExistence type="predicted"/>
<dbReference type="AlphaFoldDB" id="A0A9X1NKN1"/>
<gene>
    <name evidence="2" type="ORF">LR394_33940</name>
</gene>
<accession>A0A9X1NKN1</accession>
<feature type="transmembrane region" description="Helical" evidence="1">
    <location>
        <begin position="32"/>
        <end position="54"/>
    </location>
</feature>
<dbReference type="EMBL" id="JAJOMB010000025">
    <property type="protein sequence ID" value="MCD5315908.1"/>
    <property type="molecule type" value="Genomic_DNA"/>
</dbReference>
<reference evidence="2" key="1">
    <citation type="submission" date="2021-11" db="EMBL/GenBank/DDBJ databases">
        <title>Streptomyces corallinus and Kineosporia corallina sp. nov., two new coral-derived marine actinobacteria.</title>
        <authorList>
            <person name="Buangrab K."/>
            <person name="Sutthacheep M."/>
            <person name="Yeemin T."/>
            <person name="Harunari E."/>
            <person name="Igarashi Y."/>
            <person name="Sripreechasak P."/>
            <person name="Kanchanasin P."/>
            <person name="Tanasupawat S."/>
            <person name="Phongsopitanun W."/>
        </authorList>
    </citation>
    <scope>NUCLEOTIDE SEQUENCE</scope>
    <source>
        <strain evidence="2">JCM 31032</strain>
    </source>
</reference>
<evidence type="ECO:0000313" key="3">
    <source>
        <dbReference type="Proteomes" id="UP001138997"/>
    </source>
</evidence>
<keyword evidence="1" id="KW-1133">Transmembrane helix</keyword>
<comment type="caution">
    <text evidence="2">The sequence shown here is derived from an EMBL/GenBank/DDBJ whole genome shotgun (WGS) entry which is preliminary data.</text>
</comment>